<dbReference type="CDD" id="cd14279">
    <property type="entry name" value="CUE"/>
    <property type="match status" value="1"/>
</dbReference>
<reference evidence="3" key="1">
    <citation type="journal article" date="2022" name="G3 (Bethesda)">
        <title>High quality genome of the basidiomycete yeast Dioszegia hungarica PDD-24b-2 isolated from cloud water.</title>
        <authorList>
            <person name="Jarrige D."/>
            <person name="Haridas S."/>
            <person name="Bleykasten-Grosshans C."/>
            <person name="Joly M."/>
            <person name="Nadalig T."/>
            <person name="Sancelme M."/>
            <person name="Vuilleumier S."/>
            <person name="Grigoriev I.V."/>
            <person name="Amato P."/>
            <person name="Bringel F."/>
        </authorList>
    </citation>
    <scope>NUCLEOTIDE SEQUENCE</scope>
    <source>
        <strain evidence="3">PDD-24b-2</strain>
    </source>
</reference>
<proteinExistence type="predicted"/>
<feature type="domain" description="Smr" evidence="2">
    <location>
        <begin position="716"/>
        <end position="808"/>
    </location>
</feature>
<evidence type="ECO:0000313" key="4">
    <source>
        <dbReference type="Proteomes" id="UP001164286"/>
    </source>
</evidence>
<dbReference type="EMBL" id="JAKWFO010000006">
    <property type="protein sequence ID" value="KAI9634942.1"/>
    <property type="molecule type" value="Genomic_DNA"/>
</dbReference>
<dbReference type="InterPro" id="IPR002625">
    <property type="entry name" value="Smr_dom"/>
</dbReference>
<feature type="compositionally biased region" description="Basic and acidic residues" evidence="1">
    <location>
        <begin position="609"/>
        <end position="620"/>
    </location>
</feature>
<feature type="compositionally biased region" description="Low complexity" evidence="1">
    <location>
        <begin position="584"/>
        <end position="596"/>
    </location>
</feature>
<name>A0AA38H716_9TREE</name>
<feature type="region of interest" description="Disordered" evidence="1">
    <location>
        <begin position="317"/>
        <end position="341"/>
    </location>
</feature>
<feature type="region of interest" description="Disordered" evidence="1">
    <location>
        <begin position="576"/>
        <end position="627"/>
    </location>
</feature>
<organism evidence="3 4">
    <name type="scientific">Dioszegia hungarica</name>
    <dbReference type="NCBI Taxonomy" id="4972"/>
    <lineage>
        <taxon>Eukaryota</taxon>
        <taxon>Fungi</taxon>
        <taxon>Dikarya</taxon>
        <taxon>Basidiomycota</taxon>
        <taxon>Agaricomycotina</taxon>
        <taxon>Tremellomycetes</taxon>
        <taxon>Tremellales</taxon>
        <taxon>Bulleribasidiaceae</taxon>
        <taxon>Dioszegia</taxon>
    </lineage>
</organism>
<keyword evidence="4" id="KW-1185">Reference proteome</keyword>
<feature type="compositionally biased region" description="Low complexity" evidence="1">
    <location>
        <begin position="218"/>
        <end position="233"/>
    </location>
</feature>
<dbReference type="PANTHER" id="PTHR46535">
    <property type="entry name" value="NEDD4-BINDING PROTEIN 2"/>
    <property type="match status" value="1"/>
</dbReference>
<evidence type="ECO:0000313" key="3">
    <source>
        <dbReference type="EMBL" id="KAI9634942.1"/>
    </source>
</evidence>
<dbReference type="GO" id="GO:0005634">
    <property type="term" value="C:nucleus"/>
    <property type="evidence" value="ECO:0007669"/>
    <property type="project" value="TreeGrafter"/>
</dbReference>
<evidence type="ECO:0000256" key="1">
    <source>
        <dbReference type="SAM" id="MobiDB-lite"/>
    </source>
</evidence>
<accession>A0AA38H716</accession>
<dbReference type="PROSITE" id="PS50828">
    <property type="entry name" value="SMR"/>
    <property type="match status" value="1"/>
</dbReference>
<comment type="caution">
    <text evidence="3">The sequence shown here is derived from an EMBL/GenBank/DDBJ whole genome shotgun (WGS) entry which is preliminary data.</text>
</comment>
<feature type="compositionally biased region" description="Basic residues" evidence="1">
    <location>
        <begin position="151"/>
        <end position="160"/>
    </location>
</feature>
<sequence>MGKKRATTTGATVPFSFLKQSLVALDVGAANEKEAEVKNMDAITASLQAEFDTLDSSLILALISDYPPSTIEAELPAIRDQLAILQACSVPDENEVNVDFGAAADVDPSTSTSTSDLTDLMDRQSISVRDFADGPSPPPPSSWKEVSRREVSKKKGKGKGSSRASGASGASGTGSTSTKVSMISGLGSGSGSASAKRSEGGMLPSPVASGSGSGSGSGRSQSAGGSTSPTSVPEETEEVGLEDEMGLLRSLFPNLPKADVRDALHTAVSFQAAIDQLLSVELIENVKLSGAWPGEEDQALAEEEAFIDTPLKRTTSRASFETSIPMSRDSSGSSITSLSGKKAKPKHYALIDTLQRIPTPSSHSSSRASTPAPLTRTYGLSGPAPNAWHTLASLASQLAKLLHPHPESYFTSFLHSPEYPSQHTAVHAALARLPAVPLPADSACESILQDLYGVSLTEGDAERKQHDLKAAMRVCGEDIGAVMDLVELLEEVSHWAATEDVQDRYGGSEDEYEIPSGTFETLPNPSAPSALRVGFGSKAPELPERFTRKAKKKPVELLGPKVIPGAQPAASSAAFPTAYDDFGAPSPRSAPSTRPSNKGQRHVKNWHTVAHDRPAPRESNRASGPSYAYSTSAAELSVQQCLANAELERHKRTTAIRAAGLHFGGGHLPGGKAVNRTVASHYATQARDAGNMEREWHLKAARMVINNQLTNSGHVVDLHSLTTAEAVTVAKEAVATWYEKQKRAWGTGLGREGVFVPGKPMEIITGVGNHSVGGRGVLGPAVAKALEKDGWRVERGGDSSGYLRVKGRN</sequence>
<feature type="region of interest" description="Disordered" evidence="1">
    <location>
        <begin position="128"/>
        <end position="241"/>
    </location>
</feature>
<dbReference type="InterPro" id="IPR036063">
    <property type="entry name" value="Smr_dom_sf"/>
</dbReference>
<dbReference type="PANTHER" id="PTHR46535:SF1">
    <property type="entry name" value="NEDD4-BINDING PROTEIN 2"/>
    <property type="match status" value="1"/>
</dbReference>
<dbReference type="InterPro" id="IPR052772">
    <property type="entry name" value="Endo/PolyKinase_Domain-Protein"/>
</dbReference>
<dbReference type="GeneID" id="77726680"/>
<dbReference type="Proteomes" id="UP001164286">
    <property type="component" value="Unassembled WGS sequence"/>
</dbReference>
<dbReference type="Gene3D" id="3.30.1370.110">
    <property type="match status" value="1"/>
</dbReference>
<protein>
    <recommendedName>
        <fullName evidence="2">Smr domain-containing protein</fullName>
    </recommendedName>
</protein>
<dbReference type="GO" id="GO:0004519">
    <property type="term" value="F:endonuclease activity"/>
    <property type="evidence" value="ECO:0007669"/>
    <property type="project" value="TreeGrafter"/>
</dbReference>
<dbReference type="AlphaFoldDB" id="A0AA38H716"/>
<feature type="compositionally biased region" description="Low complexity" evidence="1">
    <location>
        <begin position="327"/>
        <end position="339"/>
    </location>
</feature>
<gene>
    <name evidence="3" type="ORF">MKK02DRAFT_28053</name>
</gene>
<dbReference type="RefSeq" id="XP_052944719.1">
    <property type="nucleotide sequence ID" value="XM_053087475.1"/>
</dbReference>
<evidence type="ECO:0000259" key="2">
    <source>
        <dbReference type="PROSITE" id="PS50828"/>
    </source>
</evidence>
<dbReference type="SUPFAM" id="SSF160443">
    <property type="entry name" value="SMR domain-like"/>
    <property type="match status" value="1"/>
</dbReference>
<feature type="compositionally biased region" description="Low complexity" evidence="1">
    <location>
        <begin position="161"/>
        <end position="195"/>
    </location>
</feature>